<feature type="domain" description="D-isomer specific 2-hydroxyacid dehydrogenase NAD-binding" evidence="3">
    <location>
        <begin position="6"/>
        <end position="74"/>
    </location>
</feature>
<dbReference type="GeneID" id="54556940"/>
<evidence type="ECO:0000313" key="4">
    <source>
        <dbReference type="EMBL" id="KAF2172595.1"/>
    </source>
</evidence>
<keyword evidence="1" id="KW-0560">Oxidoreductase</keyword>
<dbReference type="PANTHER" id="PTHR43333:SF1">
    <property type="entry name" value="D-ISOMER SPECIFIC 2-HYDROXYACID DEHYDROGENASE NAD-BINDING DOMAIN-CONTAINING PROTEIN"/>
    <property type="match status" value="1"/>
</dbReference>
<dbReference type="AlphaFoldDB" id="A0A6A6D083"/>
<evidence type="ECO:0000259" key="3">
    <source>
        <dbReference type="Pfam" id="PF02826"/>
    </source>
</evidence>
<keyword evidence="5" id="KW-1185">Reference proteome</keyword>
<keyword evidence="2" id="KW-0520">NAD</keyword>
<feature type="domain" description="D-isomer specific 2-hydroxyacid dehydrogenase NAD-binding" evidence="3">
    <location>
        <begin position="105"/>
        <end position="206"/>
    </location>
</feature>
<reference evidence="4" key="1">
    <citation type="journal article" date="2020" name="Stud. Mycol.">
        <title>101 Dothideomycetes genomes: a test case for predicting lifestyles and emergence of pathogens.</title>
        <authorList>
            <person name="Haridas S."/>
            <person name="Albert R."/>
            <person name="Binder M."/>
            <person name="Bloem J."/>
            <person name="Labutti K."/>
            <person name="Salamov A."/>
            <person name="Andreopoulos B."/>
            <person name="Baker S."/>
            <person name="Barry K."/>
            <person name="Bills G."/>
            <person name="Bluhm B."/>
            <person name="Cannon C."/>
            <person name="Castanera R."/>
            <person name="Culley D."/>
            <person name="Daum C."/>
            <person name="Ezra D."/>
            <person name="Gonzalez J."/>
            <person name="Henrissat B."/>
            <person name="Kuo A."/>
            <person name="Liang C."/>
            <person name="Lipzen A."/>
            <person name="Lutzoni F."/>
            <person name="Magnuson J."/>
            <person name="Mondo S."/>
            <person name="Nolan M."/>
            <person name="Ohm R."/>
            <person name="Pangilinan J."/>
            <person name="Park H.-J."/>
            <person name="Ramirez L."/>
            <person name="Alfaro M."/>
            <person name="Sun H."/>
            <person name="Tritt A."/>
            <person name="Yoshinaga Y."/>
            <person name="Zwiers L.-H."/>
            <person name="Turgeon B."/>
            <person name="Goodwin S."/>
            <person name="Spatafora J."/>
            <person name="Crous P."/>
            <person name="Grigoriev I."/>
        </authorList>
    </citation>
    <scope>NUCLEOTIDE SEQUENCE</scope>
    <source>
        <strain evidence="4">ATCC 36951</strain>
    </source>
</reference>
<gene>
    <name evidence="4" type="ORF">M409DRAFT_16559</name>
</gene>
<dbReference type="InterPro" id="IPR029752">
    <property type="entry name" value="D-isomer_DH_CS1"/>
</dbReference>
<dbReference type="GO" id="GO:0051287">
    <property type="term" value="F:NAD binding"/>
    <property type="evidence" value="ECO:0007669"/>
    <property type="project" value="InterPro"/>
</dbReference>
<name>A0A6A6D083_ZASCE</name>
<proteinExistence type="predicted"/>
<dbReference type="GO" id="GO:0016491">
    <property type="term" value="F:oxidoreductase activity"/>
    <property type="evidence" value="ECO:0007669"/>
    <property type="project" value="UniProtKB-KW"/>
</dbReference>
<dbReference type="SUPFAM" id="SSF51735">
    <property type="entry name" value="NAD(P)-binding Rossmann-fold domains"/>
    <property type="match status" value="1"/>
</dbReference>
<dbReference type="PANTHER" id="PTHR43333">
    <property type="entry name" value="2-HACID_DH_C DOMAIN-CONTAINING PROTEIN"/>
    <property type="match status" value="1"/>
</dbReference>
<dbReference type="RefSeq" id="XP_033673484.1">
    <property type="nucleotide sequence ID" value="XM_033803668.1"/>
</dbReference>
<sequence length="239" mass="26588">MAYEKKYSLWAEKHQQREWASSEWGTALKSRDMLGQRVGILGYGSIGRQVGRGAKAFGMEVFAFTSKPRDTPESRKAQEYYLDGTGDPDGTIPLQWFSGTDKQSLHGFLSQRLDLLVLTMPSTPKSRHLLGKEEFAILAQHSPTGGAFLSNIARADIVKQDELVEALDAHGSGIIGAALDTADPEPLPKESPLWDAPNCFITPHMSSLHNRFVDRVFEIMGSNIERGFDKPFINEIHRS</sequence>
<dbReference type="InterPro" id="IPR006140">
    <property type="entry name" value="D-isomer_DH_NAD-bd"/>
</dbReference>
<dbReference type="Proteomes" id="UP000799537">
    <property type="component" value="Unassembled WGS sequence"/>
</dbReference>
<dbReference type="Pfam" id="PF02826">
    <property type="entry name" value="2-Hacid_dh_C"/>
    <property type="match status" value="2"/>
</dbReference>
<dbReference type="InterPro" id="IPR036291">
    <property type="entry name" value="NAD(P)-bd_dom_sf"/>
</dbReference>
<protein>
    <recommendedName>
        <fullName evidence="3">D-isomer specific 2-hydroxyacid dehydrogenase NAD-binding domain-containing protein</fullName>
    </recommendedName>
</protein>
<evidence type="ECO:0000256" key="2">
    <source>
        <dbReference type="ARBA" id="ARBA00023027"/>
    </source>
</evidence>
<evidence type="ECO:0000313" key="5">
    <source>
        <dbReference type="Proteomes" id="UP000799537"/>
    </source>
</evidence>
<accession>A0A6A6D083</accession>
<organism evidence="4 5">
    <name type="scientific">Zasmidium cellare ATCC 36951</name>
    <dbReference type="NCBI Taxonomy" id="1080233"/>
    <lineage>
        <taxon>Eukaryota</taxon>
        <taxon>Fungi</taxon>
        <taxon>Dikarya</taxon>
        <taxon>Ascomycota</taxon>
        <taxon>Pezizomycotina</taxon>
        <taxon>Dothideomycetes</taxon>
        <taxon>Dothideomycetidae</taxon>
        <taxon>Mycosphaerellales</taxon>
        <taxon>Mycosphaerellaceae</taxon>
        <taxon>Zasmidium</taxon>
    </lineage>
</organism>
<evidence type="ECO:0000256" key="1">
    <source>
        <dbReference type="ARBA" id="ARBA00023002"/>
    </source>
</evidence>
<dbReference type="Gene3D" id="3.40.50.720">
    <property type="entry name" value="NAD(P)-binding Rossmann-like Domain"/>
    <property type="match status" value="1"/>
</dbReference>
<dbReference type="EMBL" id="ML993580">
    <property type="protein sequence ID" value="KAF2172595.1"/>
    <property type="molecule type" value="Genomic_DNA"/>
</dbReference>
<dbReference type="PROSITE" id="PS00065">
    <property type="entry name" value="D_2_HYDROXYACID_DH_1"/>
    <property type="match status" value="1"/>
</dbReference>
<dbReference type="OrthoDB" id="298012at2759"/>